<dbReference type="InterPro" id="IPR017528">
    <property type="entry name" value="CHP03097O-antigen_lig-rel"/>
</dbReference>
<dbReference type="Pfam" id="PF19358">
    <property type="entry name" value="DUF5935"/>
    <property type="match status" value="1"/>
</dbReference>
<feature type="transmembrane region" description="Helical" evidence="5">
    <location>
        <begin position="352"/>
        <end position="372"/>
    </location>
</feature>
<keyword evidence="8" id="KW-0436">Ligase</keyword>
<dbReference type="AlphaFoldDB" id="A0A437QSZ1"/>
<evidence type="ECO:0000313" key="9">
    <source>
        <dbReference type="Proteomes" id="UP000283077"/>
    </source>
</evidence>
<evidence type="ECO:0000256" key="3">
    <source>
        <dbReference type="ARBA" id="ARBA00022989"/>
    </source>
</evidence>
<keyword evidence="4 5" id="KW-0472">Membrane</keyword>
<comment type="subcellular location">
    <subcellularLocation>
        <location evidence="1">Membrane</location>
        <topology evidence="1">Multi-pass membrane protein</topology>
    </subcellularLocation>
</comment>
<dbReference type="PANTHER" id="PTHR37422">
    <property type="entry name" value="TEICHURONIC ACID BIOSYNTHESIS PROTEIN TUAE"/>
    <property type="match status" value="1"/>
</dbReference>
<dbReference type="GO" id="GO:0016020">
    <property type="term" value="C:membrane"/>
    <property type="evidence" value="ECO:0007669"/>
    <property type="project" value="UniProtKB-SubCell"/>
</dbReference>
<dbReference type="OrthoDB" id="9772644at2"/>
<feature type="transmembrane region" description="Helical" evidence="5">
    <location>
        <begin position="88"/>
        <end position="108"/>
    </location>
</feature>
<gene>
    <name evidence="8" type="ORF">EOE67_08960</name>
</gene>
<reference evidence="8 9" key="1">
    <citation type="submission" date="2019-01" db="EMBL/GenBank/DDBJ databases">
        <authorList>
            <person name="Chen W.-M."/>
        </authorList>
    </citation>
    <scope>NUCLEOTIDE SEQUENCE [LARGE SCALE GENOMIC DNA]</scope>
    <source>
        <strain evidence="8 9">KYPC3</strain>
    </source>
</reference>
<name>A0A437QSZ1_9GAMM</name>
<organism evidence="8 9">
    <name type="scientific">Rheinheimera riviphila</name>
    <dbReference type="NCBI Taxonomy" id="1834037"/>
    <lineage>
        <taxon>Bacteria</taxon>
        <taxon>Pseudomonadati</taxon>
        <taxon>Pseudomonadota</taxon>
        <taxon>Gammaproteobacteria</taxon>
        <taxon>Chromatiales</taxon>
        <taxon>Chromatiaceae</taxon>
        <taxon>Rheinheimera</taxon>
    </lineage>
</organism>
<feature type="transmembrane region" description="Helical" evidence="5">
    <location>
        <begin position="120"/>
        <end position="136"/>
    </location>
</feature>
<dbReference type="NCBIfam" id="TIGR03097">
    <property type="entry name" value="PEP_O_lig_1"/>
    <property type="match status" value="1"/>
</dbReference>
<dbReference type="Proteomes" id="UP000283077">
    <property type="component" value="Unassembled WGS sequence"/>
</dbReference>
<feature type="transmembrane region" description="Helical" evidence="5">
    <location>
        <begin position="21"/>
        <end position="46"/>
    </location>
</feature>
<evidence type="ECO:0000259" key="6">
    <source>
        <dbReference type="Pfam" id="PF04932"/>
    </source>
</evidence>
<feature type="transmembrane region" description="Helical" evidence="5">
    <location>
        <begin position="143"/>
        <end position="165"/>
    </location>
</feature>
<feature type="transmembrane region" description="Helical" evidence="5">
    <location>
        <begin position="250"/>
        <end position="267"/>
    </location>
</feature>
<dbReference type="EMBL" id="SACS01000008">
    <property type="protein sequence ID" value="RVU37610.1"/>
    <property type="molecule type" value="Genomic_DNA"/>
</dbReference>
<proteinExistence type="predicted"/>
<feature type="transmembrane region" description="Helical" evidence="5">
    <location>
        <begin position="185"/>
        <end position="202"/>
    </location>
</feature>
<feature type="transmembrane region" description="Helical" evidence="5">
    <location>
        <begin position="402"/>
        <end position="426"/>
    </location>
</feature>
<protein>
    <submittedName>
        <fullName evidence="8">Putative O-glycosylation ligase, exosortase A system-associated</fullName>
    </submittedName>
</protein>
<evidence type="ECO:0000256" key="4">
    <source>
        <dbReference type="ARBA" id="ARBA00023136"/>
    </source>
</evidence>
<dbReference type="GO" id="GO:0016874">
    <property type="term" value="F:ligase activity"/>
    <property type="evidence" value="ECO:0007669"/>
    <property type="project" value="UniProtKB-KW"/>
</dbReference>
<evidence type="ECO:0000256" key="5">
    <source>
        <dbReference type="SAM" id="Phobius"/>
    </source>
</evidence>
<feature type="transmembrane region" description="Helical" evidence="5">
    <location>
        <begin position="214"/>
        <end position="244"/>
    </location>
</feature>
<dbReference type="InterPro" id="IPR051533">
    <property type="entry name" value="WaaL-like"/>
</dbReference>
<keyword evidence="2 5" id="KW-0812">Transmembrane</keyword>
<feature type="domain" description="O-antigen ligase-related" evidence="6">
    <location>
        <begin position="215"/>
        <end position="365"/>
    </location>
</feature>
<evidence type="ECO:0000256" key="2">
    <source>
        <dbReference type="ARBA" id="ARBA00022692"/>
    </source>
</evidence>
<sequence>MQSTPKLMSRRNTMRDVFFLLIFPMILYFCFKKPFIGISMWLWVALFFPKAWVYGFASGIRYNLIIVGAAIISYLVMKEKQKNQWDSLSWAVVCFLVWTFFTSLFTISIPEVVWTEWVEFFKICLLYFFAVAILRTETHINTMIWAVVFSLGFYSVVEGLKYISSGGGHVLAGMPSHVLGDRNDLAVGIIVMIPLVVYLLSVTQHKILKAGLTLVLIMAVVCVLGSGSRGGFIGITIVAGYFWFHSKHKFIYLLVVPLIAYVGLEYMPASWHERMSTIENADQDMSFLGRIMAWKQAILMAMDNITGGGFKAGQMNAIWFQYDPQHNLNWLFDTSTVYFDGAKAAHSIYFQVLGDHGFLGLFLFLLIIYLAFSQAKQTAKMLKAHPVSPSMVKLSSMIRVSLVAYVVAGAAVSLAYFDLLFALFAISHVMSNIIKREVTAQQTLASNANSQFAREGSG</sequence>
<keyword evidence="9" id="KW-1185">Reference proteome</keyword>
<dbReference type="PANTHER" id="PTHR37422:SF13">
    <property type="entry name" value="LIPOPOLYSACCHARIDE BIOSYNTHESIS PROTEIN PA4999-RELATED"/>
    <property type="match status" value="1"/>
</dbReference>
<evidence type="ECO:0000256" key="1">
    <source>
        <dbReference type="ARBA" id="ARBA00004141"/>
    </source>
</evidence>
<feature type="transmembrane region" description="Helical" evidence="5">
    <location>
        <begin position="52"/>
        <end position="76"/>
    </location>
</feature>
<evidence type="ECO:0000313" key="8">
    <source>
        <dbReference type="EMBL" id="RVU37610.1"/>
    </source>
</evidence>
<dbReference type="InterPro" id="IPR007016">
    <property type="entry name" value="O-antigen_ligase-rel_domated"/>
</dbReference>
<keyword evidence="3 5" id="KW-1133">Transmembrane helix</keyword>
<evidence type="ECO:0000259" key="7">
    <source>
        <dbReference type="Pfam" id="PF19358"/>
    </source>
</evidence>
<dbReference type="InterPro" id="IPR045979">
    <property type="entry name" value="DUF5935"/>
</dbReference>
<accession>A0A437QSZ1</accession>
<dbReference type="Pfam" id="PF04932">
    <property type="entry name" value="Wzy_C"/>
    <property type="match status" value="1"/>
</dbReference>
<feature type="domain" description="DUF5935" evidence="7">
    <location>
        <begin position="14"/>
        <end position="200"/>
    </location>
</feature>
<comment type="caution">
    <text evidence="8">The sequence shown here is derived from an EMBL/GenBank/DDBJ whole genome shotgun (WGS) entry which is preliminary data.</text>
</comment>